<gene>
    <name evidence="4" type="ORF">EDS130_LOCUS7860</name>
    <name evidence="5" type="ORF">XAT740_LOCUS13587</name>
</gene>
<feature type="region of interest" description="Disordered" evidence="3">
    <location>
        <begin position="466"/>
        <end position="504"/>
    </location>
</feature>
<evidence type="ECO:0000313" key="4">
    <source>
        <dbReference type="EMBL" id="CAF0862029.1"/>
    </source>
</evidence>
<evidence type="ECO:0000256" key="1">
    <source>
        <dbReference type="ARBA" id="ARBA00022614"/>
    </source>
</evidence>
<dbReference type="SUPFAM" id="SSF52058">
    <property type="entry name" value="L domain-like"/>
    <property type="match status" value="1"/>
</dbReference>
<name>A0A814HE08_ADIRI</name>
<comment type="caution">
    <text evidence="5">The sequence shown here is derived from an EMBL/GenBank/DDBJ whole genome shotgun (WGS) entry which is preliminary data.</text>
</comment>
<dbReference type="SMART" id="SM00369">
    <property type="entry name" value="LRR_TYP"/>
    <property type="match status" value="6"/>
</dbReference>
<dbReference type="EMBL" id="CAJNOJ010000024">
    <property type="protein sequence ID" value="CAF0862029.1"/>
    <property type="molecule type" value="Genomic_DNA"/>
</dbReference>
<evidence type="ECO:0000313" key="6">
    <source>
        <dbReference type="Proteomes" id="UP000663828"/>
    </source>
</evidence>
<dbReference type="PANTHER" id="PTHR48051:SF1">
    <property type="entry name" value="RAS SUPPRESSOR PROTEIN 1"/>
    <property type="match status" value="1"/>
</dbReference>
<proteinExistence type="predicted"/>
<dbReference type="InterPro" id="IPR050216">
    <property type="entry name" value="LRR_domain-containing"/>
</dbReference>
<keyword evidence="1" id="KW-0433">Leucine-rich repeat</keyword>
<dbReference type="EMBL" id="CAJNOR010000791">
    <property type="protein sequence ID" value="CAF1008397.1"/>
    <property type="molecule type" value="Genomic_DNA"/>
</dbReference>
<keyword evidence="6" id="KW-1185">Reference proteome</keyword>
<dbReference type="Gene3D" id="3.40.50.300">
    <property type="entry name" value="P-loop containing nucleotide triphosphate hydrolases"/>
    <property type="match status" value="1"/>
</dbReference>
<dbReference type="InterPro" id="IPR027417">
    <property type="entry name" value="P-loop_NTPase"/>
</dbReference>
<dbReference type="PANTHER" id="PTHR48051">
    <property type="match status" value="1"/>
</dbReference>
<dbReference type="Pfam" id="PF00560">
    <property type="entry name" value="LRR_1"/>
    <property type="match status" value="1"/>
</dbReference>
<evidence type="ECO:0000256" key="2">
    <source>
        <dbReference type="ARBA" id="ARBA00022737"/>
    </source>
</evidence>
<dbReference type="Pfam" id="PF13855">
    <property type="entry name" value="LRR_8"/>
    <property type="match status" value="1"/>
</dbReference>
<dbReference type="InterPro" id="IPR032675">
    <property type="entry name" value="LRR_dom_sf"/>
</dbReference>
<evidence type="ECO:0000256" key="3">
    <source>
        <dbReference type="SAM" id="MobiDB-lite"/>
    </source>
</evidence>
<accession>A0A814HE08</accession>
<dbReference type="PROSITE" id="PS51450">
    <property type="entry name" value="LRR"/>
    <property type="match status" value="2"/>
</dbReference>
<sequence>MPVVPSLLGYRASNVSKGVSRSKSAQRALPSKSLRIPTNSQQTRIKRTTNRMNSITNSFLDPPRPPDPTLFVQAGTSGLRHLFPIHLTDSDGNLKAFPRSISRLRSRVPTTERCTSIEMIRNICLSIQTLEHFDISENNLDDLPLDIACLTILQTLNCSHNQLSTIPDLLEKLIHLKDLDISFNQFKHFPAVICRFTHLIRFNCEHNFLRTIHDDLINLINLKTMILDHNQLENLDTIDFSHLKELEYIHIAHNQLLRFPSNLHQLTHLKNINLSYNQLTTFPTELFLINTLDVVNLSHNFLTHLSSLPDVYKRTSLIFSIDLSFNQLTRFYDYLLWISIKLDLSNNGIEMIPKDVLRRINRDTLKNRELKIDNNPLKHPIDIISKDNINTNNLLRIIRNHVDEQQIDESIRQGFKICITGGQQTGKSSLAFCLEELMPCVSDKKPERMMNILRFPFRFQTRSRQESLPVAETDAPKQKKSSNLLRKRSAAVAPVSQPSPAPREPIKTLPVTIFDFSGSPRYYEHMTSVIDTNAIHLICIHTVQFEQTTPMNIEEIFDSTFDIRAHSVLAPLFQILQFLCDKVTKNNGLAIIPVATHIDLYDKRPAQEKNQALDKINQFFKLYHQHRFNRIRDEIQRINTLSIVSASLSYRLKVYTSLLDNKIQIESCQSISSLTCQGLTELNQTIQSCLLTHQNIFPHVDRILPTLWVDTNHSIESLADQLAVPYVSWENFTNYITTKHGLSNLIDDIAMSLCAEGQILILNQIGTSDRVVFLRPLWLGDLLTSLLHLNDQSKSNHQPHIKEYHQFGRLHSDLVRTLWHNLVHKKDEFYQVWMILMRFLLIAYPKMSKKQLKSLLHTEGKHDFKFDYAIVPYCLPMLNFSEQDKRRNAFYHDSKYAVSVCYQSRSLPLGFFHRYSVSAIFKLNITYIEHWNNFILGKYDEHDVKFILDTDHLTYINCYCATDIGNQPFEQIWNVVMLILNHFEDLFKTLAPNNQFNRYVRCPYCREYSFMGEWTTPKELQGLQYKKCTSCGEDVDTKYLVQPNESKRRNEDLLRKIRERKSASTRLMTTLV</sequence>
<dbReference type="AlphaFoldDB" id="A0A814HE08"/>
<dbReference type="SMART" id="SM00364">
    <property type="entry name" value="LRR_BAC"/>
    <property type="match status" value="4"/>
</dbReference>
<dbReference type="Gene3D" id="3.80.10.10">
    <property type="entry name" value="Ribonuclease Inhibitor"/>
    <property type="match status" value="1"/>
</dbReference>
<organism evidence="5 6">
    <name type="scientific">Adineta ricciae</name>
    <name type="common">Rotifer</name>
    <dbReference type="NCBI Taxonomy" id="249248"/>
    <lineage>
        <taxon>Eukaryota</taxon>
        <taxon>Metazoa</taxon>
        <taxon>Spiralia</taxon>
        <taxon>Gnathifera</taxon>
        <taxon>Rotifera</taxon>
        <taxon>Eurotatoria</taxon>
        <taxon>Bdelloidea</taxon>
        <taxon>Adinetida</taxon>
        <taxon>Adinetidae</taxon>
        <taxon>Adineta</taxon>
    </lineage>
</organism>
<dbReference type="Proteomes" id="UP000663852">
    <property type="component" value="Unassembled WGS sequence"/>
</dbReference>
<dbReference type="Proteomes" id="UP000663828">
    <property type="component" value="Unassembled WGS sequence"/>
</dbReference>
<dbReference type="GO" id="GO:0005737">
    <property type="term" value="C:cytoplasm"/>
    <property type="evidence" value="ECO:0007669"/>
    <property type="project" value="TreeGrafter"/>
</dbReference>
<protein>
    <submittedName>
        <fullName evidence="5">Uncharacterized protein</fullName>
    </submittedName>
</protein>
<reference evidence="5" key="1">
    <citation type="submission" date="2021-02" db="EMBL/GenBank/DDBJ databases">
        <authorList>
            <person name="Nowell W R."/>
        </authorList>
    </citation>
    <scope>NUCLEOTIDE SEQUENCE</scope>
</reference>
<evidence type="ECO:0000313" key="5">
    <source>
        <dbReference type="EMBL" id="CAF1008397.1"/>
    </source>
</evidence>
<keyword evidence="2" id="KW-0677">Repeat</keyword>
<dbReference type="SUPFAM" id="SSF52540">
    <property type="entry name" value="P-loop containing nucleoside triphosphate hydrolases"/>
    <property type="match status" value="1"/>
</dbReference>
<dbReference type="GO" id="GO:0009966">
    <property type="term" value="P:regulation of signal transduction"/>
    <property type="evidence" value="ECO:0007669"/>
    <property type="project" value="UniProtKB-ARBA"/>
</dbReference>
<dbReference type="InterPro" id="IPR001611">
    <property type="entry name" value="Leu-rich_rpt"/>
</dbReference>
<dbReference type="InterPro" id="IPR003591">
    <property type="entry name" value="Leu-rich_rpt_typical-subtyp"/>
</dbReference>
<dbReference type="OrthoDB" id="676979at2759"/>